<keyword evidence="1" id="KW-1133">Transmembrane helix</keyword>
<organism evidence="2">
    <name type="scientific">bioreactor metagenome</name>
    <dbReference type="NCBI Taxonomy" id="1076179"/>
    <lineage>
        <taxon>unclassified sequences</taxon>
        <taxon>metagenomes</taxon>
        <taxon>ecological metagenomes</taxon>
    </lineage>
</organism>
<reference evidence="2" key="1">
    <citation type="submission" date="2019-08" db="EMBL/GenBank/DDBJ databases">
        <authorList>
            <person name="Kucharzyk K."/>
            <person name="Murdoch R.W."/>
            <person name="Higgins S."/>
            <person name="Loffler F."/>
        </authorList>
    </citation>
    <scope>NUCLEOTIDE SEQUENCE</scope>
</reference>
<comment type="caution">
    <text evidence="2">The sequence shown here is derived from an EMBL/GenBank/DDBJ whole genome shotgun (WGS) entry which is preliminary data.</text>
</comment>
<name>A0A645F2F5_9ZZZZ</name>
<keyword evidence="1" id="KW-0812">Transmembrane</keyword>
<proteinExistence type="predicted"/>
<evidence type="ECO:0000313" key="2">
    <source>
        <dbReference type="EMBL" id="MPN08000.1"/>
    </source>
</evidence>
<protein>
    <submittedName>
        <fullName evidence="2">Uncharacterized protein</fullName>
    </submittedName>
</protein>
<accession>A0A645F2F5</accession>
<sequence>MLFACIETFSREPYLNVILIKSSYQFYLYVCFFVLEVGVYLNVIKVSHWGSL</sequence>
<gene>
    <name evidence="2" type="ORF">SDC9_155276</name>
</gene>
<feature type="transmembrane region" description="Helical" evidence="1">
    <location>
        <begin position="26"/>
        <end position="44"/>
    </location>
</feature>
<evidence type="ECO:0000256" key="1">
    <source>
        <dbReference type="SAM" id="Phobius"/>
    </source>
</evidence>
<dbReference type="AlphaFoldDB" id="A0A645F2F5"/>
<keyword evidence="1" id="KW-0472">Membrane</keyword>
<dbReference type="EMBL" id="VSSQ01054009">
    <property type="protein sequence ID" value="MPN08000.1"/>
    <property type="molecule type" value="Genomic_DNA"/>
</dbReference>